<organism evidence="1 2">
    <name type="scientific">Cercophora newfieldiana</name>
    <dbReference type="NCBI Taxonomy" id="92897"/>
    <lineage>
        <taxon>Eukaryota</taxon>
        <taxon>Fungi</taxon>
        <taxon>Dikarya</taxon>
        <taxon>Ascomycota</taxon>
        <taxon>Pezizomycotina</taxon>
        <taxon>Sordariomycetes</taxon>
        <taxon>Sordariomycetidae</taxon>
        <taxon>Sordariales</taxon>
        <taxon>Lasiosphaeriaceae</taxon>
        <taxon>Cercophora</taxon>
    </lineage>
</organism>
<protein>
    <submittedName>
        <fullName evidence="1">Uncharacterized protein</fullName>
    </submittedName>
</protein>
<accession>A0AA39YAW8</accession>
<comment type="caution">
    <text evidence="1">The sequence shown here is derived from an EMBL/GenBank/DDBJ whole genome shotgun (WGS) entry which is preliminary data.</text>
</comment>
<reference evidence="1" key="1">
    <citation type="submission" date="2023-06" db="EMBL/GenBank/DDBJ databases">
        <title>Genome-scale phylogeny and comparative genomics of the fungal order Sordariales.</title>
        <authorList>
            <consortium name="Lawrence Berkeley National Laboratory"/>
            <person name="Hensen N."/>
            <person name="Bonometti L."/>
            <person name="Westerberg I."/>
            <person name="Brannstrom I.O."/>
            <person name="Guillou S."/>
            <person name="Cros-Aarteil S."/>
            <person name="Calhoun S."/>
            <person name="Haridas S."/>
            <person name="Kuo A."/>
            <person name="Mondo S."/>
            <person name="Pangilinan J."/>
            <person name="Riley R."/>
            <person name="Labutti K."/>
            <person name="Andreopoulos B."/>
            <person name="Lipzen A."/>
            <person name="Chen C."/>
            <person name="Yanf M."/>
            <person name="Daum C."/>
            <person name="Ng V."/>
            <person name="Clum A."/>
            <person name="Steindorff A."/>
            <person name="Ohm R."/>
            <person name="Martin F."/>
            <person name="Silar P."/>
            <person name="Natvig D."/>
            <person name="Lalanne C."/>
            <person name="Gautier V."/>
            <person name="Ament-Velasquez S.L."/>
            <person name="Kruys A."/>
            <person name="Hutchinson M.I."/>
            <person name="Powell A.J."/>
            <person name="Barry K."/>
            <person name="Miller A.N."/>
            <person name="Grigoriev I.V."/>
            <person name="Debuchy R."/>
            <person name="Gladieux P."/>
            <person name="Thoren M.H."/>
            <person name="Johannesson H."/>
        </authorList>
    </citation>
    <scope>NUCLEOTIDE SEQUENCE</scope>
    <source>
        <strain evidence="1">SMH2532-1</strain>
    </source>
</reference>
<dbReference type="AlphaFoldDB" id="A0AA39YAW8"/>
<keyword evidence="2" id="KW-1185">Reference proteome</keyword>
<evidence type="ECO:0000313" key="1">
    <source>
        <dbReference type="EMBL" id="KAK0648221.1"/>
    </source>
</evidence>
<dbReference type="EMBL" id="JAULSV010000003">
    <property type="protein sequence ID" value="KAK0648221.1"/>
    <property type="molecule type" value="Genomic_DNA"/>
</dbReference>
<sequence>MNNITPKGKAMLCCSLYRKLRKRTRQETKVLSCEASSSSTILTDHPECITVVPSSSSVARLQDYQTHHSTISYFTHRSSST</sequence>
<proteinExistence type="predicted"/>
<dbReference type="Proteomes" id="UP001174936">
    <property type="component" value="Unassembled WGS sequence"/>
</dbReference>
<evidence type="ECO:0000313" key="2">
    <source>
        <dbReference type="Proteomes" id="UP001174936"/>
    </source>
</evidence>
<gene>
    <name evidence="1" type="ORF">B0T16DRAFT_407888</name>
</gene>
<name>A0AA39YAW8_9PEZI</name>